<dbReference type="InterPro" id="IPR051121">
    <property type="entry name" value="FAH"/>
</dbReference>
<evidence type="ECO:0000313" key="4">
    <source>
        <dbReference type="EMBL" id="KAB0680282.1"/>
    </source>
</evidence>
<dbReference type="EMBL" id="VZDO01000005">
    <property type="protein sequence ID" value="KAB0680282.1"/>
    <property type="molecule type" value="Genomic_DNA"/>
</dbReference>
<dbReference type="Proteomes" id="UP000432089">
    <property type="component" value="Unassembled WGS sequence"/>
</dbReference>
<evidence type="ECO:0000313" key="5">
    <source>
        <dbReference type="Proteomes" id="UP000432089"/>
    </source>
</evidence>
<dbReference type="Gene3D" id="3.90.850.10">
    <property type="entry name" value="Fumarylacetoacetase-like, C-terminal domain"/>
    <property type="match status" value="1"/>
</dbReference>
<dbReference type="SUPFAM" id="SSF56529">
    <property type="entry name" value="FAH"/>
    <property type="match status" value="1"/>
</dbReference>
<keyword evidence="5" id="KW-1185">Reference proteome</keyword>
<sequence>MRLVRFGRRGAERPGMLDREDRIRDLSAYVPDWSGAALGPDALAEIAGLDPAALPPAPEGSPLASPIGRVEKVVGVGPNFQESAQLAGFRINPEPTVFMKAPTAVCGPNDPIELPRLSTRTDWGVELGVVIGSTAKYVTVEQAMEHVAGYTLCNDVTERNLQLQRGGQWFKGKSHDTFAPLGPWLVTKDEMPDWGETTLWLEVNGVRQQEDKAGRMIFKVPYLVSYISRFTRLEPGDVIMTGTPGGVGLSYDPPRFLGDGDRVRLGGDGLGVQEHVCIANWSDNDR</sequence>
<gene>
    <name evidence="4" type="ORF">F6X38_08880</name>
</gene>
<proteinExistence type="inferred from homology"/>
<dbReference type="GO" id="GO:0046872">
    <property type="term" value="F:metal ion binding"/>
    <property type="evidence" value="ECO:0007669"/>
    <property type="project" value="UniProtKB-KW"/>
</dbReference>
<dbReference type="InterPro" id="IPR011234">
    <property type="entry name" value="Fumarylacetoacetase-like_C"/>
</dbReference>
<dbReference type="GO" id="GO:0016787">
    <property type="term" value="F:hydrolase activity"/>
    <property type="evidence" value="ECO:0007669"/>
    <property type="project" value="UniProtKB-KW"/>
</dbReference>
<dbReference type="InterPro" id="IPR036663">
    <property type="entry name" value="Fumarylacetoacetase_C_sf"/>
</dbReference>
<dbReference type="AlphaFoldDB" id="A0A7V7PQA3"/>
<dbReference type="PANTHER" id="PTHR42796">
    <property type="entry name" value="FUMARYLACETOACETATE HYDROLASE DOMAIN-CONTAINING PROTEIN 2A-RELATED"/>
    <property type="match status" value="1"/>
</dbReference>
<protein>
    <submittedName>
        <fullName evidence="4">Fumarylacetoacetate hydrolase family protein</fullName>
    </submittedName>
</protein>
<reference evidence="4 5" key="1">
    <citation type="submission" date="2019-09" db="EMBL/GenBank/DDBJ databases">
        <title>YIM 132180 draft genome.</title>
        <authorList>
            <person name="Zhang K."/>
        </authorList>
    </citation>
    <scope>NUCLEOTIDE SEQUENCE [LARGE SCALE GENOMIC DNA]</scope>
    <source>
        <strain evidence="4 5">YIM 132180</strain>
    </source>
</reference>
<dbReference type="GO" id="GO:0044281">
    <property type="term" value="P:small molecule metabolic process"/>
    <property type="evidence" value="ECO:0007669"/>
    <property type="project" value="UniProtKB-ARBA"/>
</dbReference>
<evidence type="ECO:0000256" key="1">
    <source>
        <dbReference type="ARBA" id="ARBA00010211"/>
    </source>
</evidence>
<organism evidence="4 5">
    <name type="scientific">Plantimonas leprariae</name>
    <dbReference type="NCBI Taxonomy" id="2615207"/>
    <lineage>
        <taxon>Bacteria</taxon>
        <taxon>Pseudomonadati</taxon>
        <taxon>Pseudomonadota</taxon>
        <taxon>Alphaproteobacteria</taxon>
        <taxon>Hyphomicrobiales</taxon>
        <taxon>Aurantimonadaceae</taxon>
        <taxon>Plantimonas</taxon>
    </lineage>
</organism>
<comment type="similarity">
    <text evidence="1">Belongs to the FAH family.</text>
</comment>
<name>A0A7V7PQA3_9HYPH</name>
<comment type="caution">
    <text evidence="4">The sequence shown here is derived from an EMBL/GenBank/DDBJ whole genome shotgun (WGS) entry which is preliminary data.</text>
</comment>
<dbReference type="RefSeq" id="WP_150969355.1">
    <property type="nucleotide sequence ID" value="NZ_VZDO01000005.1"/>
</dbReference>
<dbReference type="PANTHER" id="PTHR42796:SF4">
    <property type="entry name" value="FUMARYLACETOACETATE HYDROLASE DOMAIN-CONTAINING PROTEIN 2A"/>
    <property type="match status" value="1"/>
</dbReference>
<accession>A0A7V7PQA3</accession>
<evidence type="ECO:0000256" key="2">
    <source>
        <dbReference type="ARBA" id="ARBA00022723"/>
    </source>
</evidence>
<keyword evidence="4" id="KW-0378">Hydrolase</keyword>
<evidence type="ECO:0000259" key="3">
    <source>
        <dbReference type="Pfam" id="PF01557"/>
    </source>
</evidence>
<feature type="domain" description="Fumarylacetoacetase-like C-terminal" evidence="3">
    <location>
        <begin position="72"/>
        <end position="274"/>
    </location>
</feature>
<dbReference type="Pfam" id="PF01557">
    <property type="entry name" value="FAA_hydrolase"/>
    <property type="match status" value="1"/>
</dbReference>
<keyword evidence="2" id="KW-0479">Metal-binding</keyword>